<feature type="region of interest" description="Disordered" evidence="1">
    <location>
        <begin position="49"/>
        <end position="96"/>
    </location>
</feature>
<dbReference type="AlphaFoldDB" id="A0A4Z1IR14"/>
<proteinExistence type="predicted"/>
<dbReference type="EMBL" id="PQXJ01000168">
    <property type="protein sequence ID" value="TGO59147.1"/>
    <property type="molecule type" value="Genomic_DNA"/>
</dbReference>
<feature type="compositionally biased region" description="Basic and acidic residues" evidence="1">
    <location>
        <begin position="60"/>
        <end position="73"/>
    </location>
</feature>
<name>A0A4Z1IR14_9HELO</name>
<organism evidence="2 3">
    <name type="scientific">Botryotinia narcissicola</name>
    <dbReference type="NCBI Taxonomy" id="278944"/>
    <lineage>
        <taxon>Eukaryota</taxon>
        <taxon>Fungi</taxon>
        <taxon>Dikarya</taxon>
        <taxon>Ascomycota</taxon>
        <taxon>Pezizomycotina</taxon>
        <taxon>Leotiomycetes</taxon>
        <taxon>Helotiales</taxon>
        <taxon>Sclerotiniaceae</taxon>
        <taxon>Botryotinia</taxon>
    </lineage>
</organism>
<dbReference type="Proteomes" id="UP000297452">
    <property type="component" value="Unassembled WGS sequence"/>
</dbReference>
<keyword evidence="3" id="KW-1185">Reference proteome</keyword>
<evidence type="ECO:0000313" key="3">
    <source>
        <dbReference type="Proteomes" id="UP000297452"/>
    </source>
</evidence>
<gene>
    <name evidence="2" type="ORF">BOTNAR_0168g00210</name>
</gene>
<accession>A0A4Z1IR14</accession>
<protein>
    <submittedName>
        <fullName evidence="2">Uncharacterized protein</fullName>
    </submittedName>
</protein>
<reference evidence="2 3" key="1">
    <citation type="submission" date="2017-12" db="EMBL/GenBank/DDBJ databases">
        <title>Comparative genomics of Botrytis spp.</title>
        <authorList>
            <person name="Valero-Jimenez C.A."/>
            <person name="Tapia P."/>
            <person name="Veloso J."/>
            <person name="Silva-Moreno E."/>
            <person name="Staats M."/>
            <person name="Valdes J.H."/>
            <person name="Van Kan J.A.L."/>
        </authorList>
    </citation>
    <scope>NUCLEOTIDE SEQUENCE [LARGE SCALE GENOMIC DNA]</scope>
    <source>
        <strain evidence="2 3">MUCL2120</strain>
    </source>
</reference>
<evidence type="ECO:0000256" key="1">
    <source>
        <dbReference type="SAM" id="MobiDB-lite"/>
    </source>
</evidence>
<evidence type="ECO:0000313" key="2">
    <source>
        <dbReference type="EMBL" id="TGO59147.1"/>
    </source>
</evidence>
<sequence>MDFGVTLCQRVGGVSKSSELITPTDVDLPVKRTRRKAVTSENITAEDALAVGPVKRRPRKSTDGEKVDGKDDSTVEPVKRKRGRPKKVKEVEVKSE</sequence>
<comment type="caution">
    <text evidence="2">The sequence shown here is derived from an EMBL/GenBank/DDBJ whole genome shotgun (WGS) entry which is preliminary data.</text>
</comment>